<evidence type="ECO:0000313" key="3">
    <source>
        <dbReference type="Proteomes" id="UP000664164"/>
    </source>
</evidence>
<sequence>MVFVNGTWTVGVKTPCNHLGVEVEVNGGTWIPGRRISTAMACLGPESNYETWTHRLFEQPVTWSLEGNSLKLHNAHGSVEFQEAGPIPHM</sequence>
<proteinExistence type="predicted"/>
<evidence type="ECO:0000313" key="2">
    <source>
        <dbReference type="EMBL" id="MBO1266523.1"/>
    </source>
</evidence>
<name>A0A939HDR3_9MICC</name>
<dbReference type="Gene3D" id="2.40.128.270">
    <property type="match status" value="1"/>
</dbReference>
<dbReference type="InterPro" id="IPR005184">
    <property type="entry name" value="DUF306_Meta_HslJ"/>
</dbReference>
<keyword evidence="3" id="KW-1185">Reference proteome</keyword>
<evidence type="ECO:0000259" key="1">
    <source>
        <dbReference type="Pfam" id="PF03724"/>
    </source>
</evidence>
<reference evidence="2" key="1">
    <citation type="submission" date="2021-03" db="EMBL/GenBank/DDBJ databases">
        <title>A new species, PO-11, isolated from a karst cave deposit.</title>
        <authorList>
            <person name="Zhaoxiaoyong W."/>
        </authorList>
    </citation>
    <scope>NUCLEOTIDE SEQUENCE</scope>
    <source>
        <strain evidence="2">PO-11</strain>
    </source>
</reference>
<feature type="domain" description="DUF306" evidence="1">
    <location>
        <begin position="9"/>
        <end position="78"/>
    </location>
</feature>
<accession>A0A939HDR3</accession>
<comment type="caution">
    <text evidence="2">The sequence shown here is derived from an EMBL/GenBank/DDBJ whole genome shotgun (WGS) entry which is preliminary data.</text>
</comment>
<dbReference type="RefSeq" id="WP_207614276.1">
    <property type="nucleotide sequence ID" value="NZ_JAFNLL010000002.1"/>
</dbReference>
<organism evidence="2 3">
    <name type="scientific">Arthrobacter cavernae</name>
    <dbReference type="NCBI Taxonomy" id="2817681"/>
    <lineage>
        <taxon>Bacteria</taxon>
        <taxon>Bacillati</taxon>
        <taxon>Actinomycetota</taxon>
        <taxon>Actinomycetes</taxon>
        <taxon>Micrococcales</taxon>
        <taxon>Micrococcaceae</taxon>
        <taxon>Arthrobacter</taxon>
    </lineage>
</organism>
<protein>
    <submittedName>
        <fullName evidence="2">META domain-containing protein</fullName>
    </submittedName>
</protein>
<dbReference type="Pfam" id="PF03724">
    <property type="entry name" value="META"/>
    <property type="match status" value="1"/>
</dbReference>
<dbReference type="Proteomes" id="UP000664164">
    <property type="component" value="Unassembled WGS sequence"/>
</dbReference>
<dbReference type="AlphaFoldDB" id="A0A939HDR3"/>
<dbReference type="InterPro" id="IPR038670">
    <property type="entry name" value="HslJ-like_sf"/>
</dbReference>
<gene>
    <name evidence="2" type="ORF">J1902_00755</name>
</gene>
<dbReference type="EMBL" id="JAFNLL010000002">
    <property type="protein sequence ID" value="MBO1266523.1"/>
    <property type="molecule type" value="Genomic_DNA"/>
</dbReference>